<organism evidence="7">
    <name type="scientific">marine metagenome</name>
    <dbReference type="NCBI Taxonomy" id="408172"/>
    <lineage>
        <taxon>unclassified sequences</taxon>
        <taxon>metagenomes</taxon>
        <taxon>ecological metagenomes</taxon>
    </lineage>
</organism>
<sequence>MTNRKGFHMSLASYLACVAYLVFSVPVFAQDRDIFEPEVVLVTLEDAIQRAVMVSPQIAQAEQNVLSAGESRRTAVGSFLPTISTGSGMSVRSTNRFDPGTDRIVSGSSNSYNANINARYNLFQGGQRFSELSRAKADYVAAEALRKDQDFNVIFQTKNLFFQALRQQELREVARLRIDQATQSLEMTRMRQQLGGGTVSDTLRARLELINARQALLTAENETQIARFGLGRQMGMSEPIAPVVPEDLDPTPLGLEQIEVLRIAESESPSVVAANANLTAAERAYSSAKASYLPTFSLNSGYSWSNQQASFEQGLTS</sequence>
<dbReference type="GO" id="GO:0015562">
    <property type="term" value="F:efflux transmembrane transporter activity"/>
    <property type="evidence" value="ECO:0007669"/>
    <property type="project" value="InterPro"/>
</dbReference>
<name>A0A382AIF1_9ZZZZ</name>
<keyword evidence="3" id="KW-1134">Transmembrane beta strand</keyword>
<keyword evidence="4" id="KW-0812">Transmembrane</keyword>
<dbReference type="AlphaFoldDB" id="A0A382AIF1"/>
<dbReference type="InterPro" id="IPR003423">
    <property type="entry name" value="OMP_efflux"/>
</dbReference>
<dbReference type="GO" id="GO:0015288">
    <property type="term" value="F:porin activity"/>
    <property type="evidence" value="ECO:0007669"/>
    <property type="project" value="TreeGrafter"/>
</dbReference>
<evidence type="ECO:0000313" key="7">
    <source>
        <dbReference type="EMBL" id="SVB01258.1"/>
    </source>
</evidence>
<evidence type="ECO:0008006" key="8">
    <source>
        <dbReference type="Google" id="ProtNLM"/>
    </source>
</evidence>
<evidence type="ECO:0000256" key="3">
    <source>
        <dbReference type="ARBA" id="ARBA00022452"/>
    </source>
</evidence>
<dbReference type="PANTHER" id="PTHR30026">
    <property type="entry name" value="OUTER MEMBRANE PROTEIN TOLC"/>
    <property type="match status" value="1"/>
</dbReference>
<evidence type="ECO:0000256" key="1">
    <source>
        <dbReference type="ARBA" id="ARBA00004442"/>
    </source>
</evidence>
<keyword evidence="5" id="KW-0472">Membrane</keyword>
<evidence type="ECO:0000256" key="4">
    <source>
        <dbReference type="ARBA" id="ARBA00022692"/>
    </source>
</evidence>
<keyword evidence="2" id="KW-0813">Transport</keyword>
<dbReference type="SUPFAM" id="SSF56954">
    <property type="entry name" value="Outer membrane efflux proteins (OEP)"/>
    <property type="match status" value="1"/>
</dbReference>
<comment type="subcellular location">
    <subcellularLocation>
        <location evidence="1">Cell outer membrane</location>
    </subcellularLocation>
</comment>
<keyword evidence="6" id="KW-0998">Cell outer membrane</keyword>
<dbReference type="Gene3D" id="1.20.1600.10">
    <property type="entry name" value="Outer membrane efflux proteins (OEP)"/>
    <property type="match status" value="1"/>
</dbReference>
<gene>
    <name evidence="7" type="ORF">METZ01_LOCUS154112</name>
</gene>
<dbReference type="InterPro" id="IPR051906">
    <property type="entry name" value="TolC-like"/>
</dbReference>
<feature type="non-terminal residue" evidence="7">
    <location>
        <position position="317"/>
    </location>
</feature>
<accession>A0A382AIF1</accession>
<reference evidence="7" key="1">
    <citation type="submission" date="2018-05" db="EMBL/GenBank/DDBJ databases">
        <authorList>
            <person name="Lanie J.A."/>
            <person name="Ng W.-L."/>
            <person name="Kazmierczak K.M."/>
            <person name="Andrzejewski T.M."/>
            <person name="Davidsen T.M."/>
            <person name="Wayne K.J."/>
            <person name="Tettelin H."/>
            <person name="Glass J.I."/>
            <person name="Rusch D."/>
            <person name="Podicherti R."/>
            <person name="Tsui H.-C.T."/>
            <person name="Winkler M.E."/>
        </authorList>
    </citation>
    <scope>NUCLEOTIDE SEQUENCE</scope>
</reference>
<dbReference type="EMBL" id="UINC01025527">
    <property type="protein sequence ID" value="SVB01258.1"/>
    <property type="molecule type" value="Genomic_DNA"/>
</dbReference>
<proteinExistence type="predicted"/>
<evidence type="ECO:0000256" key="6">
    <source>
        <dbReference type="ARBA" id="ARBA00023237"/>
    </source>
</evidence>
<dbReference type="GO" id="GO:0009279">
    <property type="term" value="C:cell outer membrane"/>
    <property type="evidence" value="ECO:0007669"/>
    <property type="project" value="UniProtKB-SubCell"/>
</dbReference>
<dbReference type="GO" id="GO:1990281">
    <property type="term" value="C:efflux pump complex"/>
    <property type="evidence" value="ECO:0007669"/>
    <property type="project" value="TreeGrafter"/>
</dbReference>
<evidence type="ECO:0000256" key="5">
    <source>
        <dbReference type="ARBA" id="ARBA00023136"/>
    </source>
</evidence>
<evidence type="ECO:0000256" key="2">
    <source>
        <dbReference type="ARBA" id="ARBA00022448"/>
    </source>
</evidence>
<dbReference type="Pfam" id="PF02321">
    <property type="entry name" value="OEP"/>
    <property type="match status" value="1"/>
</dbReference>
<protein>
    <recommendedName>
        <fullName evidence="8">TolC family protein</fullName>
    </recommendedName>
</protein>
<dbReference type="PANTHER" id="PTHR30026:SF20">
    <property type="entry name" value="OUTER MEMBRANE PROTEIN TOLC"/>
    <property type="match status" value="1"/>
</dbReference>